<name>A0A8H5FCA2_9AGAR</name>
<dbReference type="SUPFAM" id="SSF56672">
    <property type="entry name" value="DNA/RNA polymerases"/>
    <property type="match status" value="1"/>
</dbReference>
<feature type="compositionally biased region" description="Basic and acidic residues" evidence="1">
    <location>
        <begin position="37"/>
        <end position="48"/>
    </location>
</feature>
<dbReference type="Gene3D" id="3.30.420.10">
    <property type="entry name" value="Ribonuclease H-like superfamily/Ribonuclease H"/>
    <property type="match status" value="1"/>
</dbReference>
<dbReference type="OrthoDB" id="3264871at2759"/>
<dbReference type="Proteomes" id="UP000541558">
    <property type="component" value="Unassembled WGS sequence"/>
</dbReference>
<evidence type="ECO:0000259" key="3">
    <source>
        <dbReference type="PROSITE" id="PS50879"/>
    </source>
</evidence>
<evidence type="ECO:0000259" key="2">
    <source>
        <dbReference type="PROSITE" id="PS50878"/>
    </source>
</evidence>
<dbReference type="PROSITE" id="PS50878">
    <property type="entry name" value="RT_POL"/>
    <property type="match status" value="1"/>
</dbReference>
<dbReference type="InterPro" id="IPR036397">
    <property type="entry name" value="RNaseH_sf"/>
</dbReference>
<keyword evidence="5" id="KW-1185">Reference proteome</keyword>
<dbReference type="Pfam" id="PF00078">
    <property type="entry name" value="RVT_1"/>
    <property type="match status" value="1"/>
</dbReference>
<evidence type="ECO:0000313" key="5">
    <source>
        <dbReference type="Proteomes" id="UP000541558"/>
    </source>
</evidence>
<dbReference type="Gene3D" id="3.60.10.10">
    <property type="entry name" value="Endonuclease/exonuclease/phosphatase"/>
    <property type="match status" value="1"/>
</dbReference>
<reference evidence="4 5" key="1">
    <citation type="journal article" date="2020" name="ISME J.">
        <title>Uncovering the hidden diversity of litter-decomposition mechanisms in mushroom-forming fungi.</title>
        <authorList>
            <person name="Floudas D."/>
            <person name="Bentzer J."/>
            <person name="Ahren D."/>
            <person name="Johansson T."/>
            <person name="Persson P."/>
            <person name="Tunlid A."/>
        </authorList>
    </citation>
    <scope>NUCLEOTIDE SEQUENCE [LARGE SCALE GENOMIC DNA]</scope>
    <source>
        <strain evidence="4 5">CBS 175.51</strain>
    </source>
</reference>
<comment type="caution">
    <text evidence="4">The sequence shown here is derived from an EMBL/GenBank/DDBJ whole genome shotgun (WGS) entry which is preliminary data.</text>
</comment>
<dbReference type="InterPro" id="IPR043502">
    <property type="entry name" value="DNA/RNA_pol_sf"/>
</dbReference>
<feature type="domain" description="RNase H type-1" evidence="3">
    <location>
        <begin position="1339"/>
        <end position="1482"/>
    </location>
</feature>
<evidence type="ECO:0008006" key="6">
    <source>
        <dbReference type="Google" id="ProtNLM"/>
    </source>
</evidence>
<dbReference type="InterPro" id="IPR002156">
    <property type="entry name" value="RNaseH_domain"/>
</dbReference>
<dbReference type="InterPro" id="IPR005135">
    <property type="entry name" value="Endo/exonuclease/phosphatase"/>
</dbReference>
<dbReference type="InterPro" id="IPR012337">
    <property type="entry name" value="RNaseH-like_sf"/>
</dbReference>
<sequence length="1776" mass="201047">MTPNINTYNRYHALRPTDNGDPEGEGAEGPYASHGSNEPRGDNGRLERTTGGPDAPALGGTGEPQAAAQTTQGETDTGHPAAQTNAREALQRELNDALGEGADGRPDDDGWDFLDILEGLPLPPDIDNEAQNEAPVMGAYNPNEAPKDRTKHKNSRAALRLASLNLHGAGSGRSRTKWKDVNDIVRQKGLSLIALQETHLTDEYLDVLKLRYKYLEIISSPDPDNPSGKGGVAIVLNRSNTCWQEITTEVIVPGRALGVTVRWGHTSKLKVVAIYAPSGNHVENANFWTALKERWDRTPEDRPDVLLGDLNMVESGIDRLPAKADPEMVVGAFRDLKESCSLIDGWMATHMTEKPQYTYRTLRRDVANTRSRIDRIYLRENLFDLSYEWTIADSGIERLDHYLITAYIATKETPYVGKGRSTIGDFVLDYEEIQNLFRERTCRLAREIEDLYEARSEETNPQTLWKEYKKDLLTIARDFSRKRTTRIDKEIKMWEERKKKILAVEDLGENEDELVSLDEVENNITSLMAARTLRQRTKRDARHHLTAETNSKYDYIMHREKKPRDTIPRLRKANTEPPQYSTSTKEMLEIATEHHDGIQQQYSHDLTQEERAECRRKTLEVLDPRLTGREKTRMGRRIRCKEVRKATLDIANGKASGLDGIPIEVWKFLTKDHETESRKRQNGESAKETTSITKILTTVLNDIMKHGVAGGTDFAEGWMCPLYKKKDRADIANYRPITVLNTDYKILTKILTERLMKVATKLIHPDQAGFIKGRSIFDQTELIRLIMEDGDETKGAIVCLDQEKAYDKIDHDFLWDTLVKFGCPESFINTIKYLYKDAKTSIILNGVLGRKYSITRGVRQGDPLSCLLFDLAIESLAEALRKSKLRGLEYDGVQNRILSQLFADDTTVFLNHQDSISTLLQILDHWCRASGAKFNINKTVIIPLGDEDYRDRLRQRRRLRRRSSRIPADIHIAQDGEPVRILGAFFGHNISEKEVWEPVLERIDSTLLRWAKNHPTIRGLTMGNNTMVGGYTQYLTRVQGMPPEAVADIKKKTDNFVYAKHGERKANTIVIDTLYTSKDKGGLGLLDIESRNDAIDTKRLQTYTLPPKVRPVWCYLADRRLARAAVKKYRNVGEAHLINPLTQTWRVNLQAENLPSNLKRMMKVAYKYNARVLATDVPNKVKGDMPVWYHVGTKTKLVSIYGDSWGTCQREVHKISLVHEMMSHAAALHNDGCSLRKNCKCTPCKSDRQKGCDNPTKCRRNACKKLENITPEWIPSATEPDEQEDETHLGDEDYTRVEHPVTTPTHPHDLVRIFTEPGKGTKGLLPKVRAQTPDAAGEREAPAMVYTDGSCHNNGTAEARCGSGLWYGEGDERNRAIKIGPPHPLTNNTGELIAALAAIQNNTHAPSLQIASDSQYTLDAMTSRAPTWIDNGFEGVANPDIVRALLGELMYSKTKIYVKKVKGHSGIEGNEGADRLANEGANKDLPDTIDLSAGDNLRAMGAKLNVLTQARSYKLIRASKEKSERRRTAAMVERAKAAVSAVTGVEQQSTTLWKSLRQRKKGTLTQKFSAFAWKALHEGHKVGKYWKYFDEERYRCQPCHAEAESLEHIMQECRVSGQETVWDLARKAWNNTGLQWPEISLDLILGIGTIEIKGRNGKISDGRTRLFKILITESAYLIWLLRCEWRIGREQNTLQIHTKQEIEARWKMAITRRLRLDWALTSKYTFGKKALRTAEIKRTWKGLTDDQKHGALRVDIVGEGVLVGSAHQRRPPGRNR</sequence>
<dbReference type="InterPro" id="IPR036691">
    <property type="entry name" value="Endo/exonu/phosph_ase_sf"/>
</dbReference>
<proteinExistence type="predicted"/>
<dbReference type="Pfam" id="PF00075">
    <property type="entry name" value="RNase_H"/>
    <property type="match status" value="1"/>
</dbReference>
<evidence type="ECO:0000313" key="4">
    <source>
        <dbReference type="EMBL" id="KAF5331559.1"/>
    </source>
</evidence>
<dbReference type="Pfam" id="PF03372">
    <property type="entry name" value="Exo_endo_phos"/>
    <property type="match status" value="1"/>
</dbReference>
<dbReference type="EMBL" id="JAACJK010000113">
    <property type="protein sequence ID" value="KAF5331559.1"/>
    <property type="molecule type" value="Genomic_DNA"/>
</dbReference>
<feature type="domain" description="Reverse transcriptase" evidence="2">
    <location>
        <begin position="703"/>
        <end position="990"/>
    </location>
</feature>
<dbReference type="CDD" id="cd09280">
    <property type="entry name" value="RNase_HI_eukaryote_like"/>
    <property type="match status" value="1"/>
</dbReference>
<dbReference type="CDD" id="cd01650">
    <property type="entry name" value="RT_nLTR_like"/>
    <property type="match status" value="1"/>
</dbReference>
<dbReference type="InterPro" id="IPR000477">
    <property type="entry name" value="RT_dom"/>
</dbReference>
<feature type="region of interest" description="Disordered" evidence="1">
    <location>
        <begin position="1"/>
        <end position="82"/>
    </location>
</feature>
<dbReference type="SUPFAM" id="SSF53098">
    <property type="entry name" value="Ribonuclease H-like"/>
    <property type="match status" value="1"/>
</dbReference>
<organism evidence="4 5">
    <name type="scientific">Ephemerocybe angulata</name>
    <dbReference type="NCBI Taxonomy" id="980116"/>
    <lineage>
        <taxon>Eukaryota</taxon>
        <taxon>Fungi</taxon>
        <taxon>Dikarya</taxon>
        <taxon>Basidiomycota</taxon>
        <taxon>Agaricomycotina</taxon>
        <taxon>Agaricomycetes</taxon>
        <taxon>Agaricomycetidae</taxon>
        <taxon>Agaricales</taxon>
        <taxon>Agaricineae</taxon>
        <taxon>Psathyrellaceae</taxon>
        <taxon>Ephemerocybe</taxon>
    </lineage>
</organism>
<dbReference type="PROSITE" id="PS50879">
    <property type="entry name" value="RNASE_H_1"/>
    <property type="match status" value="1"/>
</dbReference>
<dbReference type="SUPFAM" id="SSF56219">
    <property type="entry name" value="DNase I-like"/>
    <property type="match status" value="1"/>
</dbReference>
<accession>A0A8H5FCA2</accession>
<dbReference type="GO" id="GO:0003676">
    <property type="term" value="F:nucleic acid binding"/>
    <property type="evidence" value="ECO:0007669"/>
    <property type="project" value="InterPro"/>
</dbReference>
<dbReference type="GO" id="GO:0004523">
    <property type="term" value="F:RNA-DNA hybrid ribonuclease activity"/>
    <property type="evidence" value="ECO:0007669"/>
    <property type="project" value="InterPro"/>
</dbReference>
<gene>
    <name evidence="4" type="ORF">D9611_007603</name>
</gene>
<evidence type="ECO:0000256" key="1">
    <source>
        <dbReference type="SAM" id="MobiDB-lite"/>
    </source>
</evidence>
<dbReference type="PANTHER" id="PTHR19446">
    <property type="entry name" value="REVERSE TRANSCRIPTASES"/>
    <property type="match status" value="1"/>
</dbReference>
<protein>
    <recommendedName>
        <fullName evidence="6">Reverse transcriptase</fullName>
    </recommendedName>
</protein>